<organism evidence="2">
    <name type="scientific">Arundo donax</name>
    <name type="common">Giant reed</name>
    <name type="synonym">Donax arundinaceus</name>
    <dbReference type="NCBI Taxonomy" id="35708"/>
    <lineage>
        <taxon>Eukaryota</taxon>
        <taxon>Viridiplantae</taxon>
        <taxon>Streptophyta</taxon>
        <taxon>Embryophyta</taxon>
        <taxon>Tracheophyta</taxon>
        <taxon>Spermatophyta</taxon>
        <taxon>Magnoliopsida</taxon>
        <taxon>Liliopsida</taxon>
        <taxon>Poales</taxon>
        <taxon>Poaceae</taxon>
        <taxon>PACMAD clade</taxon>
        <taxon>Arundinoideae</taxon>
        <taxon>Arundineae</taxon>
        <taxon>Arundo</taxon>
    </lineage>
</organism>
<dbReference type="AlphaFoldDB" id="A0A0A9GDA6"/>
<proteinExistence type="predicted"/>
<name>A0A0A9GDA6_ARUDO</name>
<accession>A0A0A9GDA6</accession>
<reference evidence="2" key="1">
    <citation type="submission" date="2014-09" db="EMBL/GenBank/DDBJ databases">
        <authorList>
            <person name="Magalhaes I.L.F."/>
            <person name="Oliveira U."/>
            <person name="Santos F.R."/>
            <person name="Vidigal T.H.D.A."/>
            <person name="Brescovit A.D."/>
            <person name="Santos A.J."/>
        </authorList>
    </citation>
    <scope>NUCLEOTIDE SEQUENCE</scope>
    <source>
        <tissue evidence="2">Shoot tissue taken approximately 20 cm above the soil surface</tissue>
    </source>
</reference>
<reference evidence="2" key="2">
    <citation type="journal article" date="2015" name="Data Brief">
        <title>Shoot transcriptome of the giant reed, Arundo donax.</title>
        <authorList>
            <person name="Barrero R.A."/>
            <person name="Guerrero F.D."/>
            <person name="Moolhuijzen P."/>
            <person name="Goolsby J.A."/>
            <person name="Tidwell J."/>
            <person name="Bellgard S.E."/>
            <person name="Bellgard M.I."/>
        </authorList>
    </citation>
    <scope>NUCLEOTIDE SEQUENCE</scope>
    <source>
        <tissue evidence="2">Shoot tissue taken approximately 20 cm above the soil surface</tissue>
    </source>
</reference>
<protein>
    <submittedName>
        <fullName evidence="2">Uncharacterized protein</fullName>
    </submittedName>
</protein>
<sequence>MGEMATGHDFTSASGVRSGSGHSLLNPHRYSPCSLTP</sequence>
<feature type="compositionally biased region" description="Polar residues" evidence="1">
    <location>
        <begin position="9"/>
        <end position="23"/>
    </location>
</feature>
<dbReference type="EMBL" id="GBRH01174841">
    <property type="protein sequence ID" value="JAE23055.1"/>
    <property type="molecule type" value="Transcribed_RNA"/>
</dbReference>
<feature type="region of interest" description="Disordered" evidence="1">
    <location>
        <begin position="1"/>
        <end position="37"/>
    </location>
</feature>
<evidence type="ECO:0000256" key="1">
    <source>
        <dbReference type="SAM" id="MobiDB-lite"/>
    </source>
</evidence>
<evidence type="ECO:0000313" key="2">
    <source>
        <dbReference type="EMBL" id="JAE23055.1"/>
    </source>
</evidence>